<keyword evidence="10" id="KW-1185">Reference proteome</keyword>
<evidence type="ECO:0000256" key="5">
    <source>
        <dbReference type="PROSITE-ProRule" id="PRU00473"/>
    </source>
</evidence>
<evidence type="ECO:0000256" key="1">
    <source>
        <dbReference type="ARBA" id="ARBA00004442"/>
    </source>
</evidence>
<dbReference type="InterPro" id="IPR036737">
    <property type="entry name" value="OmpA-like_sf"/>
</dbReference>
<keyword evidence="2 7" id="KW-0732">Signal</keyword>
<dbReference type="PROSITE" id="PS01068">
    <property type="entry name" value="OMPA_1"/>
    <property type="match status" value="1"/>
</dbReference>
<evidence type="ECO:0000256" key="6">
    <source>
        <dbReference type="SAM" id="MobiDB-lite"/>
    </source>
</evidence>
<dbReference type="PANTHER" id="PTHR30329">
    <property type="entry name" value="STATOR ELEMENT OF FLAGELLAR MOTOR COMPLEX"/>
    <property type="match status" value="1"/>
</dbReference>
<keyword evidence="4" id="KW-0998">Cell outer membrane</keyword>
<feature type="domain" description="OmpA-like" evidence="8">
    <location>
        <begin position="329"/>
        <end position="445"/>
    </location>
</feature>
<dbReference type="Gene3D" id="4.10.1080.10">
    <property type="entry name" value="TSP type-3 repeat"/>
    <property type="match status" value="1"/>
</dbReference>
<dbReference type="Pfam" id="PF00691">
    <property type="entry name" value="OmpA"/>
    <property type="match status" value="1"/>
</dbReference>
<sequence length="445" mass="48142">MKKVAASLLIIGSLFQSVSAQENNIRPKAIGVSFFFNDFVTPQRIRQGSLSSVFTHNEWAKFSEMSPGIAVTYFNGLRKYIDFAGTIGISFPTISLPAKNTTTNSAALFEGDASFNFKLLPEKYILTPYLIAGVGASKYKSYYGAFIPLGLGFKINFFDEASLFISSQYRVPVTTETNNYHFVNSIGISGVIANKKEPEVKATVPPPPIDTDGDGIPDNSDKCPTVAGTLKYNGCPVPDTDNDGVNDEEDACPTVAGLAKYKGCPVPDTDNDGINDEEDKCPSVPGVARYNGCPVPDTDNDGVNDEEDKCPTVPGLKENNGCPEVKQEVIAKVNYAAKNIFFITGSAKLSSKSNKALDDIVKILSDDNNLKLSIEGHTDNVGNADYNQNLSEKRAASVKEYLVSKGIDEARLNSVGYGMNRPIADNKTAAGRSKNRRVELKLGYQ</sequence>
<reference evidence="9 10" key="1">
    <citation type="submission" date="2016-11" db="EMBL/GenBank/DDBJ databases">
        <authorList>
            <person name="Jaros S."/>
            <person name="Januszkiewicz K."/>
            <person name="Wedrychowicz H."/>
        </authorList>
    </citation>
    <scope>NUCLEOTIDE SEQUENCE [LARGE SCALE GENOMIC DNA]</scope>
    <source>
        <strain evidence="9 10">DSM 18119</strain>
    </source>
</reference>
<dbReference type="EMBL" id="FQUU01000004">
    <property type="protein sequence ID" value="SHE86654.1"/>
    <property type="molecule type" value="Genomic_DNA"/>
</dbReference>
<dbReference type="Pfam" id="PF02412">
    <property type="entry name" value="TSP_3"/>
    <property type="match status" value="4"/>
</dbReference>
<dbReference type="InterPro" id="IPR050330">
    <property type="entry name" value="Bact_OuterMem_StrucFunc"/>
</dbReference>
<dbReference type="PRINTS" id="PR01021">
    <property type="entry name" value="OMPADOMAIN"/>
</dbReference>
<dbReference type="GO" id="GO:0009279">
    <property type="term" value="C:cell outer membrane"/>
    <property type="evidence" value="ECO:0007669"/>
    <property type="project" value="UniProtKB-SubCell"/>
</dbReference>
<name>A0A1M4WZL4_9BACT</name>
<dbReference type="PANTHER" id="PTHR30329:SF21">
    <property type="entry name" value="LIPOPROTEIN YIAD-RELATED"/>
    <property type="match status" value="1"/>
</dbReference>
<organism evidence="9 10">
    <name type="scientific">Flavisolibacter ginsengisoli DSM 18119</name>
    <dbReference type="NCBI Taxonomy" id="1121884"/>
    <lineage>
        <taxon>Bacteria</taxon>
        <taxon>Pseudomonadati</taxon>
        <taxon>Bacteroidota</taxon>
        <taxon>Chitinophagia</taxon>
        <taxon>Chitinophagales</taxon>
        <taxon>Chitinophagaceae</taxon>
        <taxon>Flavisolibacter</taxon>
    </lineage>
</organism>
<evidence type="ECO:0000313" key="10">
    <source>
        <dbReference type="Proteomes" id="UP000184048"/>
    </source>
</evidence>
<dbReference type="Proteomes" id="UP000184048">
    <property type="component" value="Unassembled WGS sequence"/>
</dbReference>
<dbReference type="InterPro" id="IPR006664">
    <property type="entry name" value="OMP_bac"/>
</dbReference>
<dbReference type="Gene3D" id="3.30.1330.60">
    <property type="entry name" value="OmpA-like domain"/>
    <property type="match status" value="1"/>
</dbReference>
<evidence type="ECO:0000256" key="7">
    <source>
        <dbReference type="SAM" id="SignalP"/>
    </source>
</evidence>
<dbReference type="SUPFAM" id="SSF103647">
    <property type="entry name" value="TSP type-3 repeat"/>
    <property type="match status" value="1"/>
</dbReference>
<dbReference type="InterPro" id="IPR003367">
    <property type="entry name" value="Thrombospondin_3-like_rpt"/>
</dbReference>
<gene>
    <name evidence="9" type="ORF">SAMN02745131_01280</name>
</gene>
<dbReference type="GO" id="GO:0007155">
    <property type="term" value="P:cell adhesion"/>
    <property type="evidence" value="ECO:0007669"/>
    <property type="project" value="InterPro"/>
</dbReference>
<protein>
    <submittedName>
        <fullName evidence="9">Thrombospondin type 3 repeat-containing protein</fullName>
    </submittedName>
</protein>
<evidence type="ECO:0000256" key="3">
    <source>
        <dbReference type="ARBA" id="ARBA00023136"/>
    </source>
</evidence>
<dbReference type="RefSeq" id="WP_072834505.1">
    <property type="nucleotide sequence ID" value="NZ_FQUU01000004.1"/>
</dbReference>
<dbReference type="InterPro" id="IPR006665">
    <property type="entry name" value="OmpA-like"/>
</dbReference>
<evidence type="ECO:0000259" key="8">
    <source>
        <dbReference type="PROSITE" id="PS51123"/>
    </source>
</evidence>
<dbReference type="InterPro" id="IPR028974">
    <property type="entry name" value="TSP_type-3_rpt"/>
</dbReference>
<feature type="chain" id="PRO_5012273892" evidence="7">
    <location>
        <begin position="21"/>
        <end position="445"/>
    </location>
</feature>
<dbReference type="AlphaFoldDB" id="A0A1M4WZL4"/>
<dbReference type="CDD" id="cd07185">
    <property type="entry name" value="OmpA_C-like"/>
    <property type="match status" value="1"/>
</dbReference>
<evidence type="ECO:0000256" key="2">
    <source>
        <dbReference type="ARBA" id="ARBA00022729"/>
    </source>
</evidence>
<feature type="compositionally biased region" description="Acidic residues" evidence="6">
    <location>
        <begin position="298"/>
        <end position="308"/>
    </location>
</feature>
<dbReference type="InterPro" id="IPR006690">
    <property type="entry name" value="OMPA-like_CS"/>
</dbReference>
<proteinExistence type="predicted"/>
<feature type="region of interest" description="Disordered" evidence="6">
    <location>
        <begin position="292"/>
        <end position="315"/>
    </location>
</feature>
<feature type="signal peptide" evidence="7">
    <location>
        <begin position="1"/>
        <end position="20"/>
    </location>
</feature>
<accession>A0A1M4WZL4</accession>
<dbReference type="GO" id="GO:0005509">
    <property type="term" value="F:calcium ion binding"/>
    <property type="evidence" value="ECO:0007669"/>
    <property type="project" value="InterPro"/>
</dbReference>
<keyword evidence="3 5" id="KW-0472">Membrane</keyword>
<dbReference type="OrthoDB" id="1522982at2"/>
<dbReference type="STRING" id="1121884.SAMN02745131_01280"/>
<dbReference type="PROSITE" id="PS51123">
    <property type="entry name" value="OMPA_2"/>
    <property type="match status" value="1"/>
</dbReference>
<evidence type="ECO:0000256" key="4">
    <source>
        <dbReference type="ARBA" id="ARBA00023237"/>
    </source>
</evidence>
<evidence type="ECO:0000313" key="9">
    <source>
        <dbReference type="EMBL" id="SHE86654.1"/>
    </source>
</evidence>
<dbReference type="SUPFAM" id="SSF103088">
    <property type="entry name" value="OmpA-like"/>
    <property type="match status" value="1"/>
</dbReference>
<feature type="region of interest" description="Disordered" evidence="6">
    <location>
        <begin position="200"/>
        <end position="219"/>
    </location>
</feature>
<comment type="subcellular location">
    <subcellularLocation>
        <location evidence="1">Cell outer membrane</location>
    </subcellularLocation>
</comment>